<proteinExistence type="inferred from homology"/>
<dbReference type="PRINTS" id="PR00080">
    <property type="entry name" value="SDRFAMILY"/>
</dbReference>
<keyword evidence="5" id="KW-1185">Reference proteome</keyword>
<dbReference type="eggNOG" id="COG1028">
    <property type="taxonomic scope" value="Bacteria"/>
</dbReference>
<dbReference type="PATRIC" id="fig|158500.4.peg.5006"/>
<geneLocation type="plasmid" evidence="2 5">
    <name>pSA1</name>
</geneLocation>
<protein>
    <submittedName>
        <fullName evidence="3">2,5-dichloro-2,5-cyclohexadiene-1,4-diol dehydrogenase</fullName>
        <ecNumber evidence="3">1.1.1.-</ecNumber>
    </submittedName>
</protein>
<dbReference type="KEGG" id="nre:BES08_18205"/>
<dbReference type="SUPFAM" id="SSF51735">
    <property type="entry name" value="NAD(P)-binding Rossmann-fold domains"/>
    <property type="match status" value="1"/>
</dbReference>
<dbReference type="Proteomes" id="UP000094626">
    <property type="component" value="Plasmid pSA1"/>
</dbReference>
<organism evidence="3 4">
    <name type="scientific">Novosphingobium resinovorum</name>
    <dbReference type="NCBI Taxonomy" id="158500"/>
    <lineage>
        <taxon>Bacteria</taxon>
        <taxon>Pseudomonadati</taxon>
        <taxon>Pseudomonadota</taxon>
        <taxon>Alphaproteobacteria</taxon>
        <taxon>Sphingomonadales</taxon>
        <taxon>Sphingomonadaceae</taxon>
        <taxon>Novosphingobium</taxon>
    </lineage>
</organism>
<evidence type="ECO:0000313" key="2">
    <source>
        <dbReference type="EMBL" id="AOR80007.1"/>
    </source>
</evidence>
<dbReference type="AlphaFoldDB" id="A0A031JIT8"/>
<dbReference type="EMBL" id="JFYZ01000047">
    <property type="protein sequence ID" value="EZP73173.1"/>
    <property type="molecule type" value="Genomic_DNA"/>
</dbReference>
<reference evidence="5" key="3">
    <citation type="journal article" date="2017" name="J. Biotechnol.">
        <title>Complete genome sequence of Novosphingobium resinovorum SA1, a versatile xenobiotic-degrading bacterium capable of utilizing sulfanilic acid.</title>
        <authorList>
            <person name="Hegedus B."/>
            <person name="Kos P.B."/>
            <person name="Balint B."/>
            <person name="Maroti G."/>
            <person name="Gan H.M."/>
            <person name="Perei K."/>
            <person name="Rakhely G."/>
        </authorList>
    </citation>
    <scope>NUCLEOTIDE SEQUENCE [LARGE SCALE GENOMIC DNA]</scope>
    <source>
        <strain evidence="5">SA1</strain>
    </source>
</reference>
<dbReference type="FunFam" id="3.40.50.720:FF:000084">
    <property type="entry name" value="Short-chain dehydrogenase reductase"/>
    <property type="match status" value="1"/>
</dbReference>
<dbReference type="OrthoDB" id="5457012at2"/>
<dbReference type="EC" id="1.1.1.-" evidence="3"/>
<dbReference type="EMBL" id="CP017076">
    <property type="protein sequence ID" value="AOR80007.1"/>
    <property type="molecule type" value="Genomic_DNA"/>
</dbReference>
<keyword evidence="3" id="KW-0560">Oxidoreductase</keyword>
<evidence type="ECO:0000313" key="5">
    <source>
        <dbReference type="Proteomes" id="UP000094626"/>
    </source>
</evidence>
<comment type="similarity">
    <text evidence="1">Belongs to the short-chain dehydrogenases/reductases (SDR) family.</text>
</comment>
<dbReference type="PANTHER" id="PTHR42879">
    <property type="entry name" value="3-OXOACYL-(ACYL-CARRIER-PROTEIN) REDUCTASE"/>
    <property type="match status" value="1"/>
</dbReference>
<dbReference type="PANTHER" id="PTHR42879:SF2">
    <property type="entry name" value="3-OXOACYL-[ACYL-CARRIER-PROTEIN] REDUCTASE FABG"/>
    <property type="match status" value="1"/>
</dbReference>
<keyword evidence="2" id="KW-0614">Plasmid</keyword>
<dbReference type="InterPro" id="IPR036291">
    <property type="entry name" value="NAD(P)-bd_dom_sf"/>
</dbReference>
<dbReference type="NCBIfam" id="NF005559">
    <property type="entry name" value="PRK07231.1"/>
    <property type="match status" value="1"/>
</dbReference>
<sequence length="250" mass="26030">MPTGRLSGKIALITGAGSGIGAAHARLFASEGAQVVATDIRLDAARSVVTQIVESGGAAIAIEHDVASESSWQTAIDAALAAYGGLTTLVNNAGLNHMFGVEDETLEGWNRIVSIDQTGTFLGMRAAMPHLRASGNGAIVNISSVLAMMSTVTCFSFHGAKAAIRGMSKAAAQEYAGRGVRENSIYPGMIDTPQLATMLPEEREMIRTSIPMKRIGNPDEIARSSLFLCSDDASYVTGAELIVDGGLFPG</sequence>
<reference evidence="2" key="2">
    <citation type="submission" date="2016-08" db="EMBL/GenBank/DDBJ databases">
        <authorList>
            <person name="Seilhamer J.J."/>
        </authorList>
    </citation>
    <scope>NUCLEOTIDE SEQUENCE [LARGE SCALE GENOMIC DNA]</scope>
    <source>
        <strain evidence="2">SA1</strain>
        <plasmid evidence="2">pSA1</plasmid>
    </source>
</reference>
<gene>
    <name evidence="3" type="primary">linX</name>
    <name evidence="2" type="ORF">BES08_18205</name>
    <name evidence="3" type="ORF">BV97_04927</name>
</gene>
<evidence type="ECO:0000256" key="1">
    <source>
        <dbReference type="ARBA" id="ARBA00006484"/>
    </source>
</evidence>
<reference evidence="3 4" key="1">
    <citation type="submission" date="2014-03" db="EMBL/GenBank/DDBJ databases">
        <title>Whole genome sequence of Novosphingobium resinovorum KF1.</title>
        <authorList>
            <person name="Gan H.M."/>
            <person name="Gan H.Y."/>
            <person name="Chew T.H."/>
            <person name="Savka M.A."/>
        </authorList>
    </citation>
    <scope>NUCLEOTIDE SEQUENCE [LARGE SCALE GENOMIC DNA]</scope>
    <source>
        <strain evidence="3 4">KF1</strain>
    </source>
</reference>
<dbReference type="Pfam" id="PF13561">
    <property type="entry name" value="adh_short_C2"/>
    <property type="match status" value="1"/>
</dbReference>
<dbReference type="InterPro" id="IPR050259">
    <property type="entry name" value="SDR"/>
</dbReference>
<dbReference type="PRINTS" id="PR00081">
    <property type="entry name" value="GDHRDH"/>
</dbReference>
<evidence type="ECO:0000313" key="4">
    <source>
        <dbReference type="Proteomes" id="UP000024329"/>
    </source>
</evidence>
<evidence type="ECO:0000313" key="3">
    <source>
        <dbReference type="EMBL" id="EZP73173.1"/>
    </source>
</evidence>
<accession>A0A031JIT8</accession>
<dbReference type="Gene3D" id="3.40.50.720">
    <property type="entry name" value="NAD(P)-binding Rossmann-like Domain"/>
    <property type="match status" value="1"/>
</dbReference>
<dbReference type="Proteomes" id="UP000024329">
    <property type="component" value="Unassembled WGS sequence"/>
</dbReference>
<dbReference type="InterPro" id="IPR002347">
    <property type="entry name" value="SDR_fam"/>
</dbReference>
<name>A0A031JIT8_9SPHN</name>
<dbReference type="GO" id="GO:0016491">
    <property type="term" value="F:oxidoreductase activity"/>
    <property type="evidence" value="ECO:0007669"/>
    <property type="project" value="UniProtKB-KW"/>
</dbReference>
<dbReference type="RefSeq" id="WP_036529691.1">
    <property type="nucleotide sequence ID" value="NZ_CP017076.1"/>
</dbReference>